<keyword evidence="9" id="KW-0067">ATP-binding</keyword>
<feature type="domain" description="Histidine kinase" evidence="8">
    <location>
        <begin position="408"/>
        <end position="633"/>
    </location>
</feature>
<evidence type="ECO:0000256" key="4">
    <source>
        <dbReference type="ARBA" id="ARBA00022553"/>
    </source>
</evidence>
<feature type="domain" description="Phytochrome chromophore attachment site" evidence="7">
    <location>
        <begin position="25"/>
        <end position="183"/>
    </location>
</feature>
<comment type="catalytic activity">
    <reaction evidence="1">
        <text>ATP + protein L-histidine = ADP + protein N-phospho-L-histidine.</text>
        <dbReference type="EC" id="2.7.13.3"/>
    </reaction>
</comment>
<dbReference type="FunFam" id="3.30.565.10:FF:000006">
    <property type="entry name" value="Sensor histidine kinase WalK"/>
    <property type="match status" value="1"/>
</dbReference>
<dbReference type="Pfam" id="PF01590">
    <property type="entry name" value="GAF"/>
    <property type="match status" value="1"/>
</dbReference>
<dbReference type="InterPro" id="IPR005467">
    <property type="entry name" value="His_kinase_dom"/>
</dbReference>
<keyword evidence="5" id="KW-0808">Transferase</keyword>
<evidence type="ECO:0000256" key="3">
    <source>
        <dbReference type="ARBA" id="ARBA00012438"/>
    </source>
</evidence>
<dbReference type="Gene3D" id="1.10.287.130">
    <property type="match status" value="1"/>
</dbReference>
<evidence type="ECO:0000313" key="10">
    <source>
        <dbReference type="Proteomes" id="UP001165667"/>
    </source>
</evidence>
<dbReference type="Gene3D" id="3.30.450.270">
    <property type="match status" value="2"/>
</dbReference>
<dbReference type="PRINTS" id="PR00344">
    <property type="entry name" value="BCTRLSENSOR"/>
</dbReference>
<dbReference type="PROSITE" id="PS50046">
    <property type="entry name" value="PHYTOCHROME_2"/>
    <property type="match status" value="1"/>
</dbReference>
<dbReference type="InterPro" id="IPR013515">
    <property type="entry name" value="Phytochrome_cen-reg"/>
</dbReference>
<evidence type="ECO:0000256" key="6">
    <source>
        <dbReference type="ARBA" id="ARBA00022777"/>
    </source>
</evidence>
<dbReference type="InterPro" id="IPR029016">
    <property type="entry name" value="GAF-like_dom_sf"/>
</dbReference>
<keyword evidence="4" id="KW-0597">Phosphoprotein</keyword>
<dbReference type="GO" id="GO:0009584">
    <property type="term" value="P:detection of visible light"/>
    <property type="evidence" value="ECO:0007669"/>
    <property type="project" value="InterPro"/>
</dbReference>
<dbReference type="Proteomes" id="UP001165667">
    <property type="component" value="Unassembled WGS sequence"/>
</dbReference>
<accession>A0AA41Z2T4</accession>
<dbReference type="GO" id="GO:0000156">
    <property type="term" value="F:phosphorelay response regulator activity"/>
    <property type="evidence" value="ECO:0007669"/>
    <property type="project" value="TreeGrafter"/>
</dbReference>
<keyword evidence="6" id="KW-0418">Kinase</keyword>
<dbReference type="InterPro" id="IPR003661">
    <property type="entry name" value="HisK_dim/P_dom"/>
</dbReference>
<evidence type="ECO:0000256" key="2">
    <source>
        <dbReference type="ARBA" id="ARBA00006402"/>
    </source>
</evidence>
<dbReference type="InterPro" id="IPR050351">
    <property type="entry name" value="BphY/WalK/GraS-like"/>
</dbReference>
<evidence type="ECO:0000259" key="8">
    <source>
        <dbReference type="PROSITE" id="PS50109"/>
    </source>
</evidence>
<dbReference type="SUPFAM" id="SSF55781">
    <property type="entry name" value="GAF domain-like"/>
    <property type="match status" value="2"/>
</dbReference>
<evidence type="ECO:0000313" key="9">
    <source>
        <dbReference type="EMBL" id="MCW6511932.1"/>
    </source>
</evidence>
<dbReference type="InterPro" id="IPR004358">
    <property type="entry name" value="Sig_transdc_His_kin-like_C"/>
</dbReference>
<proteinExistence type="inferred from homology"/>
<dbReference type="Gene3D" id="3.30.565.10">
    <property type="entry name" value="Histidine kinase-like ATPase, C-terminal domain"/>
    <property type="match status" value="1"/>
</dbReference>
<dbReference type="GO" id="GO:0006355">
    <property type="term" value="P:regulation of DNA-templated transcription"/>
    <property type="evidence" value="ECO:0007669"/>
    <property type="project" value="InterPro"/>
</dbReference>
<evidence type="ECO:0000256" key="5">
    <source>
        <dbReference type="ARBA" id="ARBA00022679"/>
    </source>
</evidence>
<dbReference type="InterPro" id="IPR003594">
    <property type="entry name" value="HATPase_dom"/>
</dbReference>
<dbReference type="InterPro" id="IPR036097">
    <property type="entry name" value="HisK_dim/P_sf"/>
</dbReference>
<keyword evidence="9" id="KW-0547">Nucleotide-binding</keyword>
<organism evidence="9 10">
    <name type="scientific">Lichenifustis flavocetrariae</name>
    <dbReference type="NCBI Taxonomy" id="2949735"/>
    <lineage>
        <taxon>Bacteria</taxon>
        <taxon>Pseudomonadati</taxon>
        <taxon>Pseudomonadota</taxon>
        <taxon>Alphaproteobacteria</taxon>
        <taxon>Hyphomicrobiales</taxon>
        <taxon>Lichenihabitantaceae</taxon>
        <taxon>Lichenifustis</taxon>
    </lineage>
</organism>
<dbReference type="GO" id="GO:0030295">
    <property type="term" value="F:protein kinase activator activity"/>
    <property type="evidence" value="ECO:0007669"/>
    <property type="project" value="TreeGrafter"/>
</dbReference>
<dbReference type="PANTHER" id="PTHR42878">
    <property type="entry name" value="TWO-COMPONENT HISTIDINE KINASE"/>
    <property type="match status" value="1"/>
</dbReference>
<keyword evidence="10" id="KW-1185">Reference proteome</keyword>
<evidence type="ECO:0000259" key="7">
    <source>
        <dbReference type="PROSITE" id="PS50046"/>
    </source>
</evidence>
<name>A0AA41Z2T4_9HYPH</name>
<evidence type="ECO:0000256" key="1">
    <source>
        <dbReference type="ARBA" id="ARBA00000085"/>
    </source>
</evidence>
<dbReference type="Pfam" id="PF00360">
    <property type="entry name" value="PHY"/>
    <property type="match status" value="1"/>
</dbReference>
<dbReference type="SUPFAM" id="SSF47384">
    <property type="entry name" value="Homodimeric domain of signal transducing histidine kinase"/>
    <property type="match status" value="1"/>
</dbReference>
<reference evidence="9" key="1">
    <citation type="submission" date="2022-05" db="EMBL/GenBank/DDBJ databases">
        <authorList>
            <person name="Pankratov T."/>
        </authorList>
    </citation>
    <scope>NUCLEOTIDE SEQUENCE</scope>
    <source>
        <strain evidence="9">BP6-180914</strain>
    </source>
</reference>
<dbReference type="InterPro" id="IPR003018">
    <property type="entry name" value="GAF"/>
</dbReference>
<comment type="caution">
    <text evidence="9">The sequence shown here is derived from an EMBL/GenBank/DDBJ whole genome shotgun (WGS) entry which is preliminary data.</text>
</comment>
<dbReference type="InterPro" id="IPR043150">
    <property type="entry name" value="Phytochrome_PHY_sf"/>
</dbReference>
<dbReference type="GO" id="GO:0007234">
    <property type="term" value="P:osmosensory signaling via phosphorelay pathway"/>
    <property type="evidence" value="ECO:0007669"/>
    <property type="project" value="TreeGrafter"/>
</dbReference>
<dbReference type="InterPro" id="IPR016132">
    <property type="entry name" value="Phyto_chromo_attachment"/>
</dbReference>
<dbReference type="AlphaFoldDB" id="A0AA41Z2T4"/>
<sequence length="649" mass="71921">MPAIGGESALLMVSGASIRLHGAATHVEACHIAAEEVRRIAKLDGVMIYQFASDWSGEVIAEARDAAMPSYLGLHFPASDIPVQARRLYRSNPIRMIVSVDYEPSPLIHPPSAIGTAPIDLSFSILRSVSPIHLEYLRNMGVGASMSVSVLRDGELWGLIACHHRTAKHVGYELRQACELVARFLAAQMEALDKLARAGRKAKVEELRAQLADEIASGHTVAQAIERQGDRLLQLPSAIGFAMVLPDAVARVGHCPEQSIMNGLSSWLASRQDDAVFQTDRIGELYEPAASHAETFSGLMAVPLARPHESHLIWCRPEQAQTVQWAGNPAKPVDQRADASQLYPRQSFKAWTEEMRGRSLPWSVQDVSAAEQLRDIVLDLMLREKDDLTRQNLRLIHSMHELETFLYVASHDINEPLRQMEMLMSLARRCVAPHQAEEAAEYFQDFGTLSKHLRSLVTSLADFARLGRSEVNFGPVDLAELLRAVVQQLEQRIVLANAAIVIGDLPQVHGERDQLHQVFVNLLGNALKYRDLERPIQISVTSEPVRSTRASEQGAAAGMVSIVVRDNGIGFDPQFSDRIFKPFERLHPRERYEGSGLGLSICRRIVERHGGRIEARGELGQGAQFRLRLKTEPAPRALLEPRDPNAASP</sequence>
<dbReference type="CDD" id="cd00082">
    <property type="entry name" value="HisKA"/>
    <property type="match status" value="1"/>
</dbReference>
<dbReference type="GO" id="GO:0005524">
    <property type="term" value="F:ATP binding"/>
    <property type="evidence" value="ECO:0007669"/>
    <property type="project" value="UniProtKB-KW"/>
</dbReference>
<dbReference type="GO" id="GO:0000155">
    <property type="term" value="F:phosphorelay sensor kinase activity"/>
    <property type="evidence" value="ECO:0007669"/>
    <property type="project" value="InterPro"/>
</dbReference>
<dbReference type="EC" id="2.7.13.3" evidence="3"/>
<gene>
    <name evidence="9" type="ORF">M8523_28675</name>
</gene>
<dbReference type="EMBL" id="JAMOIM010000036">
    <property type="protein sequence ID" value="MCW6511932.1"/>
    <property type="molecule type" value="Genomic_DNA"/>
</dbReference>
<dbReference type="SUPFAM" id="SSF55874">
    <property type="entry name" value="ATPase domain of HSP90 chaperone/DNA topoisomerase II/histidine kinase"/>
    <property type="match status" value="1"/>
</dbReference>
<dbReference type="InterPro" id="IPR036890">
    <property type="entry name" value="HATPase_C_sf"/>
</dbReference>
<protein>
    <recommendedName>
        <fullName evidence="3">histidine kinase</fullName>
        <ecNumber evidence="3">2.7.13.3</ecNumber>
    </recommendedName>
</protein>
<dbReference type="PANTHER" id="PTHR42878:SF15">
    <property type="entry name" value="BACTERIOPHYTOCHROME"/>
    <property type="match status" value="1"/>
</dbReference>
<dbReference type="SMART" id="SM00065">
    <property type="entry name" value="GAF"/>
    <property type="match status" value="1"/>
</dbReference>
<dbReference type="Pfam" id="PF02518">
    <property type="entry name" value="HATPase_c"/>
    <property type="match status" value="1"/>
</dbReference>
<comment type="similarity">
    <text evidence="2">In the N-terminal section; belongs to the phytochrome family.</text>
</comment>
<dbReference type="PROSITE" id="PS50109">
    <property type="entry name" value="HIS_KIN"/>
    <property type="match status" value="1"/>
</dbReference>
<dbReference type="SMART" id="SM00387">
    <property type="entry name" value="HATPase_c"/>
    <property type="match status" value="1"/>
</dbReference>
<dbReference type="Gene3D" id="3.30.450.40">
    <property type="match status" value="1"/>
</dbReference>